<comment type="caution">
    <text evidence="1">The sequence shown here is derived from an EMBL/GenBank/DDBJ whole genome shotgun (WGS) entry which is preliminary data.</text>
</comment>
<gene>
    <name evidence="1" type="ORF">HaLaN_32826</name>
</gene>
<reference evidence="1 2" key="1">
    <citation type="submission" date="2020-02" db="EMBL/GenBank/DDBJ databases">
        <title>Draft genome sequence of Haematococcus lacustris strain NIES-144.</title>
        <authorList>
            <person name="Morimoto D."/>
            <person name="Nakagawa S."/>
            <person name="Yoshida T."/>
            <person name="Sawayama S."/>
        </authorList>
    </citation>
    <scope>NUCLEOTIDE SEQUENCE [LARGE SCALE GENOMIC DNA]</scope>
    <source>
        <strain evidence="1 2">NIES-144</strain>
    </source>
</reference>
<proteinExistence type="predicted"/>
<dbReference type="EMBL" id="BLLF01008609">
    <property type="protein sequence ID" value="GFH33451.1"/>
    <property type="molecule type" value="Genomic_DNA"/>
</dbReference>
<protein>
    <submittedName>
        <fullName evidence="1">Uncharacterized protein</fullName>
    </submittedName>
</protein>
<accession>A0A6A0AMH1</accession>
<dbReference type="AlphaFoldDB" id="A0A6A0AMH1"/>
<evidence type="ECO:0000313" key="2">
    <source>
        <dbReference type="Proteomes" id="UP000485058"/>
    </source>
</evidence>
<name>A0A6A0AMH1_HAELA</name>
<sequence>MDAWVTQYRSWYKGATSCYQRSPQDVDGKCDEGRPSLLPILWQRIKQPYGTLSQATPSDEVGQLMKAAGSSSPNNKEASEPMLAERVAGGRLPGTEPLSPLGKAALEEVRLLDAWFACCYISLHDTPRWAAKVYSGHEGALGMGQDLVCAQQSSREVASCGSGAGGDGDAC</sequence>
<organism evidence="1 2">
    <name type="scientific">Haematococcus lacustris</name>
    <name type="common">Green alga</name>
    <name type="synonym">Haematococcus pluvialis</name>
    <dbReference type="NCBI Taxonomy" id="44745"/>
    <lineage>
        <taxon>Eukaryota</taxon>
        <taxon>Viridiplantae</taxon>
        <taxon>Chlorophyta</taxon>
        <taxon>core chlorophytes</taxon>
        <taxon>Chlorophyceae</taxon>
        <taxon>CS clade</taxon>
        <taxon>Chlamydomonadales</taxon>
        <taxon>Haematococcaceae</taxon>
        <taxon>Haematococcus</taxon>
    </lineage>
</organism>
<keyword evidence="2" id="KW-1185">Reference proteome</keyword>
<evidence type="ECO:0000313" key="1">
    <source>
        <dbReference type="EMBL" id="GFH33451.1"/>
    </source>
</evidence>
<dbReference type="Proteomes" id="UP000485058">
    <property type="component" value="Unassembled WGS sequence"/>
</dbReference>